<dbReference type="EMBL" id="BMXE01000010">
    <property type="protein sequence ID" value="GHB47794.1"/>
    <property type="molecule type" value="Genomic_DNA"/>
</dbReference>
<evidence type="ECO:0000313" key="2">
    <source>
        <dbReference type="Proteomes" id="UP000637980"/>
    </source>
</evidence>
<evidence type="ECO:0000313" key="1">
    <source>
        <dbReference type="EMBL" id="GHB47794.1"/>
    </source>
</evidence>
<organism evidence="1 2">
    <name type="scientific">Pseudovibrio japonicus</name>
    <dbReference type="NCBI Taxonomy" id="366534"/>
    <lineage>
        <taxon>Bacteria</taxon>
        <taxon>Pseudomonadati</taxon>
        <taxon>Pseudomonadota</taxon>
        <taxon>Alphaproteobacteria</taxon>
        <taxon>Hyphomicrobiales</taxon>
        <taxon>Stappiaceae</taxon>
        <taxon>Pseudovibrio</taxon>
    </lineage>
</organism>
<protein>
    <submittedName>
        <fullName evidence="1">Uncharacterized protein</fullName>
    </submittedName>
</protein>
<name>A0ABQ3ENF5_9HYPH</name>
<reference evidence="2" key="1">
    <citation type="journal article" date="2019" name="Int. J. Syst. Evol. Microbiol.">
        <title>The Global Catalogue of Microorganisms (GCM) 10K type strain sequencing project: providing services to taxonomists for standard genome sequencing and annotation.</title>
        <authorList>
            <consortium name="The Broad Institute Genomics Platform"/>
            <consortium name="The Broad Institute Genome Sequencing Center for Infectious Disease"/>
            <person name="Wu L."/>
            <person name="Ma J."/>
        </authorList>
    </citation>
    <scope>NUCLEOTIDE SEQUENCE [LARGE SCALE GENOMIC DNA]</scope>
    <source>
        <strain evidence="2">KCTC 12861</strain>
    </source>
</reference>
<proteinExistence type="predicted"/>
<dbReference type="Proteomes" id="UP000637980">
    <property type="component" value="Unassembled WGS sequence"/>
</dbReference>
<comment type="caution">
    <text evidence="1">The sequence shown here is derived from an EMBL/GenBank/DDBJ whole genome shotgun (WGS) entry which is preliminary data.</text>
</comment>
<gene>
    <name evidence="1" type="ORF">GCM10007094_41370</name>
</gene>
<dbReference type="Pfam" id="PF14354">
    <property type="entry name" value="Lar_restr_allev"/>
    <property type="match status" value="1"/>
</dbReference>
<accession>A0ABQ3ENF5</accession>
<dbReference type="RefSeq" id="WP_189438711.1">
    <property type="nucleotide sequence ID" value="NZ_BMXE01000010.1"/>
</dbReference>
<keyword evidence="2" id="KW-1185">Reference proteome</keyword>
<sequence>MKISTCPFCQIDDTQKVVVNKEGRIWVSHVECPACGAQGPVHYDAQSVDSAKDEAIFLWNDRPSEKLQYPRSPPNW</sequence>